<dbReference type="InterPro" id="IPR020084">
    <property type="entry name" value="NUDIX_hydrolase_CS"/>
</dbReference>
<dbReference type="Proteomes" id="UP001424459">
    <property type="component" value="Unassembled WGS sequence"/>
</dbReference>
<feature type="domain" description="Nudix hydrolase" evidence="10">
    <location>
        <begin position="144"/>
        <end position="276"/>
    </location>
</feature>
<dbReference type="Gene3D" id="3.90.79.20">
    <property type="match status" value="1"/>
</dbReference>
<comment type="catalytic activity">
    <reaction evidence="9">
        <text>a 5'-end NAD(+)-phospho-ribonucleoside in mRNA + H2O = a 5'-end phospho-adenosine-phospho-ribonucleoside in mRNA + beta-nicotinamide D-ribonucleotide + 2 H(+)</text>
        <dbReference type="Rhea" id="RHEA:60876"/>
        <dbReference type="Rhea" id="RHEA-COMP:15698"/>
        <dbReference type="Rhea" id="RHEA-COMP:15719"/>
        <dbReference type="ChEBI" id="CHEBI:14649"/>
        <dbReference type="ChEBI" id="CHEBI:15377"/>
        <dbReference type="ChEBI" id="CHEBI:15378"/>
        <dbReference type="ChEBI" id="CHEBI:144029"/>
        <dbReference type="ChEBI" id="CHEBI:144051"/>
    </reaction>
    <physiologicalReaction direction="left-to-right" evidence="9">
        <dbReference type="Rhea" id="RHEA:60877"/>
    </physiologicalReaction>
</comment>
<gene>
    <name evidence="11" type="primary">nudC</name>
    <name evidence="11" type="ORF">GCM10022281_12760</name>
</gene>
<evidence type="ECO:0000256" key="2">
    <source>
        <dbReference type="ARBA" id="ARBA00001947"/>
    </source>
</evidence>
<dbReference type="PANTHER" id="PTHR42904:SF6">
    <property type="entry name" value="NAD-CAPPED RNA HYDROLASE NUDT12"/>
    <property type="match status" value="1"/>
</dbReference>
<evidence type="ECO:0000313" key="11">
    <source>
        <dbReference type="EMBL" id="GAA4034118.1"/>
    </source>
</evidence>
<dbReference type="InterPro" id="IPR015376">
    <property type="entry name" value="Znr_NADH_PPase"/>
</dbReference>
<evidence type="ECO:0000259" key="10">
    <source>
        <dbReference type="PROSITE" id="PS51462"/>
    </source>
</evidence>
<evidence type="ECO:0000256" key="9">
    <source>
        <dbReference type="ARBA" id="ARBA00023679"/>
    </source>
</evidence>
<evidence type="ECO:0000256" key="4">
    <source>
        <dbReference type="ARBA" id="ARBA00012381"/>
    </source>
</evidence>
<comment type="similarity">
    <text evidence="3">Belongs to the Nudix hydrolase family. NudC subfamily.</text>
</comment>
<dbReference type="PROSITE" id="PS00893">
    <property type="entry name" value="NUDIX_BOX"/>
    <property type="match status" value="1"/>
</dbReference>
<dbReference type="Pfam" id="PF09297">
    <property type="entry name" value="Zn_ribbon_NUD"/>
    <property type="match status" value="1"/>
</dbReference>
<name>A0ABP7U0T8_9SPHN</name>
<comment type="caution">
    <text evidence="11">The sequence shown here is derived from an EMBL/GenBank/DDBJ whole genome shotgun (WGS) entry which is preliminary data.</text>
</comment>
<keyword evidence="8" id="KW-0520">NAD</keyword>
<dbReference type="CDD" id="cd03429">
    <property type="entry name" value="NUDIX_NADH_pyrophosphatase_Nudt13"/>
    <property type="match status" value="1"/>
</dbReference>
<evidence type="ECO:0000256" key="8">
    <source>
        <dbReference type="ARBA" id="ARBA00023027"/>
    </source>
</evidence>
<dbReference type="EMBL" id="BAABBR010000001">
    <property type="protein sequence ID" value="GAA4034118.1"/>
    <property type="molecule type" value="Genomic_DNA"/>
</dbReference>
<accession>A0ABP7U0T8</accession>
<dbReference type="InterPro" id="IPR000086">
    <property type="entry name" value="NUDIX_hydrolase_dom"/>
</dbReference>
<evidence type="ECO:0000256" key="6">
    <source>
        <dbReference type="ARBA" id="ARBA00022801"/>
    </source>
</evidence>
<dbReference type="Pfam" id="PF00293">
    <property type="entry name" value="NUDIX"/>
    <property type="match status" value="1"/>
</dbReference>
<proteinExistence type="inferred from homology"/>
<keyword evidence="12" id="KW-1185">Reference proteome</keyword>
<evidence type="ECO:0000256" key="1">
    <source>
        <dbReference type="ARBA" id="ARBA00001946"/>
    </source>
</evidence>
<keyword evidence="6" id="KW-0378">Hydrolase</keyword>
<dbReference type="PROSITE" id="PS51462">
    <property type="entry name" value="NUDIX"/>
    <property type="match status" value="1"/>
</dbReference>
<dbReference type="Gene3D" id="3.90.79.10">
    <property type="entry name" value="Nucleoside Triphosphate Pyrophosphohydrolase"/>
    <property type="match status" value="1"/>
</dbReference>
<evidence type="ECO:0000256" key="5">
    <source>
        <dbReference type="ARBA" id="ARBA00022723"/>
    </source>
</evidence>
<dbReference type="RefSeq" id="WP_344696196.1">
    <property type="nucleotide sequence ID" value="NZ_BAABBR010000001.1"/>
</dbReference>
<sequence>MPPDIFFAGPGLDRADALRGQPDEIAALAASPTARQLEWEFGLPAIDEQGRLRWGPVTDPELFLGLDGDEPRFSVIGPEAGDLRAQFNLLGHLSATEAPVFAAATSLASWHRRHGFCASCGAPSEIHRGGWGRRCTRCGTEHFPRVDPVVIMLAEHEGRVLLGRQPRFPPQRYSALAGFVEVGESLEAAVARELFEEAGVRAHSVRYVGSQPWPFPSSLMVACTALVDDPALVVDTTELEDARWFTRDDVAAALAGEDAASFVAPPPFAIAHSLLAHWLAA</sequence>
<dbReference type="InterPro" id="IPR015797">
    <property type="entry name" value="NUDIX_hydrolase-like_dom_sf"/>
</dbReference>
<evidence type="ECO:0000256" key="3">
    <source>
        <dbReference type="ARBA" id="ARBA00009595"/>
    </source>
</evidence>
<organism evidence="11 12">
    <name type="scientific">Sphingomonas rosea</name>
    <dbReference type="NCBI Taxonomy" id="335605"/>
    <lineage>
        <taxon>Bacteria</taxon>
        <taxon>Pseudomonadati</taxon>
        <taxon>Pseudomonadota</taxon>
        <taxon>Alphaproteobacteria</taxon>
        <taxon>Sphingomonadales</taxon>
        <taxon>Sphingomonadaceae</taxon>
        <taxon>Sphingomonas</taxon>
    </lineage>
</organism>
<evidence type="ECO:0000256" key="7">
    <source>
        <dbReference type="ARBA" id="ARBA00022842"/>
    </source>
</evidence>
<comment type="cofactor">
    <cofactor evidence="1">
        <name>Mg(2+)</name>
        <dbReference type="ChEBI" id="CHEBI:18420"/>
    </cofactor>
</comment>
<dbReference type="NCBIfam" id="NF001299">
    <property type="entry name" value="PRK00241.1"/>
    <property type="match status" value="1"/>
</dbReference>
<dbReference type="EC" id="3.6.1.22" evidence="4"/>
<keyword evidence="7" id="KW-0460">Magnesium</keyword>
<dbReference type="PANTHER" id="PTHR42904">
    <property type="entry name" value="NUDIX HYDROLASE, NUDC SUBFAMILY"/>
    <property type="match status" value="1"/>
</dbReference>
<reference evidence="12" key="1">
    <citation type="journal article" date="2019" name="Int. J. Syst. Evol. Microbiol.">
        <title>The Global Catalogue of Microorganisms (GCM) 10K type strain sequencing project: providing services to taxonomists for standard genome sequencing and annotation.</title>
        <authorList>
            <consortium name="The Broad Institute Genomics Platform"/>
            <consortium name="The Broad Institute Genome Sequencing Center for Infectious Disease"/>
            <person name="Wu L."/>
            <person name="Ma J."/>
        </authorList>
    </citation>
    <scope>NUCLEOTIDE SEQUENCE [LARGE SCALE GENOMIC DNA]</scope>
    <source>
        <strain evidence="12">JCM 17564</strain>
    </source>
</reference>
<comment type="cofactor">
    <cofactor evidence="2">
        <name>Zn(2+)</name>
        <dbReference type="ChEBI" id="CHEBI:29105"/>
    </cofactor>
</comment>
<evidence type="ECO:0000313" key="12">
    <source>
        <dbReference type="Proteomes" id="UP001424459"/>
    </source>
</evidence>
<dbReference type="InterPro" id="IPR050241">
    <property type="entry name" value="NAD-cap_RNA_hydrolase_NudC"/>
</dbReference>
<dbReference type="InterPro" id="IPR049734">
    <property type="entry name" value="NudC-like_C"/>
</dbReference>
<dbReference type="SUPFAM" id="SSF55811">
    <property type="entry name" value="Nudix"/>
    <property type="match status" value="1"/>
</dbReference>
<protein>
    <recommendedName>
        <fullName evidence="4">NAD(+) diphosphatase</fullName>
        <ecNumber evidence="4">3.6.1.22</ecNumber>
    </recommendedName>
</protein>
<keyword evidence="5" id="KW-0479">Metal-binding</keyword>